<dbReference type="RefSeq" id="WP_218316001.1">
    <property type="nucleotide sequence ID" value="NZ_JAGSPB010000001.1"/>
</dbReference>
<keyword evidence="1" id="KW-0175">Coiled coil</keyword>
<organism evidence="2 3">
    <name type="scientific">Erythrobacter ani</name>
    <dbReference type="NCBI Taxonomy" id="2827235"/>
    <lineage>
        <taxon>Bacteria</taxon>
        <taxon>Pseudomonadati</taxon>
        <taxon>Pseudomonadota</taxon>
        <taxon>Alphaproteobacteria</taxon>
        <taxon>Sphingomonadales</taxon>
        <taxon>Erythrobacteraceae</taxon>
        <taxon>Erythrobacter/Porphyrobacter group</taxon>
        <taxon>Erythrobacter</taxon>
    </lineage>
</organism>
<protein>
    <submittedName>
        <fullName evidence="2">Uncharacterized protein</fullName>
    </submittedName>
</protein>
<gene>
    <name evidence="2" type="ORF">KCG45_05160</name>
</gene>
<dbReference type="EMBL" id="JAGSPB010000001">
    <property type="protein sequence ID" value="MBV7265559.1"/>
    <property type="molecule type" value="Genomic_DNA"/>
</dbReference>
<accession>A0ABS6SKP0</accession>
<dbReference type="Proteomes" id="UP000699975">
    <property type="component" value="Unassembled WGS sequence"/>
</dbReference>
<proteinExistence type="predicted"/>
<reference evidence="2 3" key="1">
    <citation type="submission" date="2021-04" db="EMBL/GenBank/DDBJ databases">
        <authorList>
            <person name="Pira H."/>
            <person name="Risdian C."/>
            <person name="Wink J."/>
        </authorList>
    </citation>
    <scope>NUCLEOTIDE SEQUENCE [LARGE SCALE GENOMIC DNA]</scope>
    <source>
        <strain evidence="2 3">WH131</strain>
    </source>
</reference>
<evidence type="ECO:0000313" key="2">
    <source>
        <dbReference type="EMBL" id="MBV7265559.1"/>
    </source>
</evidence>
<name>A0ABS6SKP0_9SPHN</name>
<evidence type="ECO:0000256" key="1">
    <source>
        <dbReference type="SAM" id="Coils"/>
    </source>
</evidence>
<feature type="coiled-coil region" evidence="1">
    <location>
        <begin position="329"/>
        <end position="356"/>
    </location>
</feature>
<comment type="caution">
    <text evidence="2">The sequence shown here is derived from an EMBL/GenBank/DDBJ whole genome shotgun (WGS) entry which is preliminary data.</text>
</comment>
<evidence type="ECO:0000313" key="3">
    <source>
        <dbReference type="Proteomes" id="UP000699975"/>
    </source>
</evidence>
<sequence>MSNMPTSTNGPTTIADLTSDPFAPAAFETLFLRPRYLVDSPSVAHVPFLFWACATLRLRNVAVVGAGDGVLHFALCQTLEQMSDTGICVGHGFWEDAENEERPSGVPPELARHEDMLYEDISRLAPGADLDKLVDSMPESSLDLIILDLAAAPEGLAQRLEVLASRLSKSGILFVHGENTVQENGADAAALERFMKAHRSVHFSSEQGFRMFILTGDKPHHLGALFEASESGHTTFAVEKVFRRVGQGLLGVVRAAKEKSARIEAEGLATENRAAFETTQSKYETLVEAYDLRTRRIAEIESQLFDDRAIIAELRAQAAVREVEHESLKAAHKVELADLEKELAEHVSALTKETARYVSLEKDFKAEREMRFSETTALTRMTESLRKEIAALKTKHNSALESQHDQFARRSNITAQLTASKNRLQADLLQFHRLRARKKAKDRIAKEIDLVKASEWFDPEWYVATYPDIANSGAEPARHFVLHGGYELRNPGPDFDSLEYHKVHADVTEAGIPAFIHYLDNGRIESRQTFRVDDSA</sequence>
<keyword evidence="3" id="KW-1185">Reference proteome</keyword>